<dbReference type="InterPro" id="IPR036093">
    <property type="entry name" value="NAC_dom_sf"/>
</dbReference>
<evidence type="ECO:0000256" key="3">
    <source>
        <dbReference type="ARBA" id="ARBA00023163"/>
    </source>
</evidence>
<feature type="compositionally biased region" description="Polar residues" evidence="5">
    <location>
        <begin position="376"/>
        <end position="401"/>
    </location>
</feature>
<evidence type="ECO:0000259" key="6">
    <source>
        <dbReference type="PROSITE" id="PS51005"/>
    </source>
</evidence>
<keyword evidence="3" id="KW-0804">Transcription</keyword>
<keyword evidence="2" id="KW-0238">DNA-binding</keyword>
<dbReference type="PANTHER" id="PTHR31719:SF209">
    <property type="entry name" value="NAC DOMAIN-CONTAINING PROTEIN 68-LIKE"/>
    <property type="match status" value="1"/>
</dbReference>
<evidence type="ECO:0000256" key="1">
    <source>
        <dbReference type="ARBA" id="ARBA00023015"/>
    </source>
</evidence>
<evidence type="ECO:0000313" key="7">
    <source>
        <dbReference type="EMBL" id="KAK8481651.1"/>
    </source>
</evidence>
<feature type="region of interest" description="Disordered" evidence="5">
    <location>
        <begin position="376"/>
        <end position="420"/>
    </location>
</feature>
<dbReference type="PANTHER" id="PTHR31719">
    <property type="entry name" value="NAC TRANSCRIPTION FACTOR 56"/>
    <property type="match status" value="1"/>
</dbReference>
<protein>
    <recommendedName>
        <fullName evidence="6">NAC domain-containing protein</fullName>
    </recommendedName>
</protein>
<dbReference type="InterPro" id="IPR003441">
    <property type="entry name" value="NAC-dom"/>
</dbReference>
<dbReference type="PROSITE" id="PS51005">
    <property type="entry name" value="NAC"/>
    <property type="match status" value="1"/>
</dbReference>
<feature type="region of interest" description="Disordered" evidence="5">
    <location>
        <begin position="448"/>
        <end position="497"/>
    </location>
</feature>
<dbReference type="Pfam" id="PF02365">
    <property type="entry name" value="NAM"/>
    <property type="match status" value="1"/>
</dbReference>
<dbReference type="Proteomes" id="UP001472677">
    <property type="component" value="Unassembled WGS sequence"/>
</dbReference>
<keyword evidence="4" id="KW-0539">Nucleus</keyword>
<feature type="region of interest" description="Disordered" evidence="5">
    <location>
        <begin position="188"/>
        <end position="211"/>
    </location>
</feature>
<evidence type="ECO:0000313" key="8">
    <source>
        <dbReference type="Proteomes" id="UP001472677"/>
    </source>
</evidence>
<accession>A0ABR1ZN14</accession>
<feature type="compositionally biased region" description="Low complexity" evidence="5">
    <location>
        <begin position="460"/>
        <end position="470"/>
    </location>
</feature>
<evidence type="ECO:0000256" key="4">
    <source>
        <dbReference type="ARBA" id="ARBA00023242"/>
    </source>
</evidence>
<feature type="domain" description="NAC" evidence="6">
    <location>
        <begin position="25"/>
        <end position="182"/>
    </location>
</feature>
<sequence length="624" mass="70467">MNQASIPMASANSREEGEAALFRSLPSGYRFKPKDEELVDFYLKRKILNKKLPPNIIRDVDLYNYDPDTLIAMNNNVSSNGVVMEWYFFTPRERKYANGVRPRRCAGRGFWKASGKDTEVFLKGEKIGLKKTLVYYKGKPPKGDKTDWTMHEYVLIKAPARQRLGKEDMRLDDWVLCRVYKRLIKRQKSSGKDAPLADQNKEFDADSSDMPMSQQTVLMPLSSVGPSNRSHFPSMQQQQFLNACPSNQLHMPLTQMQQQQFSNVGPSNQPHLLPIQQQQFSNVCPSNRSHLSPMQQLPFDALPEQNPAISCNFIPTHVPFQPLPLNQQQWSQVPLQHLFSHGGPSNQPHLMPKQQQFLNVGPSNQSHLLSKKQFSNVGTSNQPHLQPKQQQFSNVGPSNQPHMLPKQQQQQFSNVGLSNQPHLLPKQQQQFSNVGPSNQPHLLPMQQQQQQFLNDGPSNQPHLQPKQQQQFSNVGPSNQSHLQPAAQQQPHQEEVSGDKAIDYDSILDLDDKFFEDFSSPEFQSWFQDPKQGEGNVAAFRNGHGLTATSGPTPRPLIQQRLEAGAFTSCAAFEHGSGIAASSSTLRFPARTVIFISVDSVEPCNGRNHKKHHLFTAIQGYFSTT</sequence>
<evidence type="ECO:0000256" key="2">
    <source>
        <dbReference type="ARBA" id="ARBA00023125"/>
    </source>
</evidence>
<evidence type="ECO:0000256" key="5">
    <source>
        <dbReference type="SAM" id="MobiDB-lite"/>
    </source>
</evidence>
<gene>
    <name evidence="7" type="ORF">V6N12_067437</name>
</gene>
<feature type="compositionally biased region" description="Low complexity" evidence="5">
    <location>
        <begin position="479"/>
        <end position="490"/>
    </location>
</feature>
<keyword evidence="8" id="KW-1185">Reference proteome</keyword>
<dbReference type="Gene3D" id="2.170.150.80">
    <property type="entry name" value="NAC domain"/>
    <property type="match status" value="1"/>
</dbReference>
<proteinExistence type="predicted"/>
<dbReference type="EMBL" id="JBBPBM010001838">
    <property type="protein sequence ID" value="KAK8481651.1"/>
    <property type="molecule type" value="Genomic_DNA"/>
</dbReference>
<reference evidence="7 8" key="1">
    <citation type="journal article" date="2024" name="G3 (Bethesda)">
        <title>Genome assembly of Hibiscus sabdariffa L. provides insights into metabolisms of medicinal natural products.</title>
        <authorList>
            <person name="Kim T."/>
        </authorList>
    </citation>
    <scope>NUCLEOTIDE SEQUENCE [LARGE SCALE GENOMIC DNA]</scope>
    <source>
        <strain evidence="7">TK-2024</strain>
        <tissue evidence="7">Old leaves</tissue>
    </source>
</reference>
<name>A0ABR1ZN14_9ROSI</name>
<dbReference type="SUPFAM" id="SSF101941">
    <property type="entry name" value="NAC domain"/>
    <property type="match status" value="1"/>
</dbReference>
<comment type="caution">
    <text evidence="7">The sequence shown here is derived from an EMBL/GenBank/DDBJ whole genome shotgun (WGS) entry which is preliminary data.</text>
</comment>
<keyword evidence="1" id="KW-0805">Transcription regulation</keyword>
<organism evidence="7 8">
    <name type="scientific">Hibiscus sabdariffa</name>
    <name type="common">roselle</name>
    <dbReference type="NCBI Taxonomy" id="183260"/>
    <lineage>
        <taxon>Eukaryota</taxon>
        <taxon>Viridiplantae</taxon>
        <taxon>Streptophyta</taxon>
        <taxon>Embryophyta</taxon>
        <taxon>Tracheophyta</taxon>
        <taxon>Spermatophyta</taxon>
        <taxon>Magnoliopsida</taxon>
        <taxon>eudicotyledons</taxon>
        <taxon>Gunneridae</taxon>
        <taxon>Pentapetalae</taxon>
        <taxon>rosids</taxon>
        <taxon>malvids</taxon>
        <taxon>Malvales</taxon>
        <taxon>Malvaceae</taxon>
        <taxon>Malvoideae</taxon>
        <taxon>Hibiscus</taxon>
    </lineage>
</organism>